<evidence type="ECO:0000256" key="1">
    <source>
        <dbReference type="SAM" id="MobiDB-lite"/>
    </source>
</evidence>
<dbReference type="EMBL" id="KV012136">
    <property type="protein sequence ID" value="KZV25074.1"/>
    <property type="molecule type" value="Genomic_DNA"/>
</dbReference>
<accession>A0A2Z7AT86</accession>
<proteinExistence type="predicted"/>
<feature type="compositionally biased region" description="Basic and acidic residues" evidence="1">
    <location>
        <begin position="80"/>
        <end position="90"/>
    </location>
</feature>
<gene>
    <name evidence="2" type="ORF">F511_03564</name>
</gene>
<sequence>MREAAQRSRKGRRIVARQVSTSIATSGRPARFQRRNIFTRRGGRSCDVRAGQGRKLRQSGPRPDPRLLRQTALEVLTRSARSDSPRKTRPEQNSGEVGRRRRRRTAAAVERGEGGWRLIC</sequence>
<dbReference type="AlphaFoldDB" id="A0A2Z7AT86"/>
<name>A0A2Z7AT86_9LAMI</name>
<evidence type="ECO:0000313" key="3">
    <source>
        <dbReference type="Proteomes" id="UP000250235"/>
    </source>
</evidence>
<organism evidence="2 3">
    <name type="scientific">Dorcoceras hygrometricum</name>
    <dbReference type="NCBI Taxonomy" id="472368"/>
    <lineage>
        <taxon>Eukaryota</taxon>
        <taxon>Viridiplantae</taxon>
        <taxon>Streptophyta</taxon>
        <taxon>Embryophyta</taxon>
        <taxon>Tracheophyta</taxon>
        <taxon>Spermatophyta</taxon>
        <taxon>Magnoliopsida</taxon>
        <taxon>eudicotyledons</taxon>
        <taxon>Gunneridae</taxon>
        <taxon>Pentapetalae</taxon>
        <taxon>asterids</taxon>
        <taxon>lamiids</taxon>
        <taxon>Lamiales</taxon>
        <taxon>Gesneriaceae</taxon>
        <taxon>Didymocarpoideae</taxon>
        <taxon>Trichosporeae</taxon>
        <taxon>Loxocarpinae</taxon>
        <taxon>Dorcoceras</taxon>
    </lineage>
</organism>
<feature type="compositionally biased region" description="Basic residues" evidence="1">
    <location>
        <begin position="31"/>
        <end position="43"/>
    </location>
</feature>
<feature type="region of interest" description="Disordered" evidence="1">
    <location>
        <begin position="1"/>
        <end position="114"/>
    </location>
</feature>
<keyword evidence="3" id="KW-1185">Reference proteome</keyword>
<reference evidence="2 3" key="1">
    <citation type="journal article" date="2015" name="Proc. Natl. Acad. Sci. U.S.A.">
        <title>The resurrection genome of Boea hygrometrica: A blueprint for survival of dehydration.</title>
        <authorList>
            <person name="Xiao L."/>
            <person name="Yang G."/>
            <person name="Zhang L."/>
            <person name="Yang X."/>
            <person name="Zhao S."/>
            <person name="Ji Z."/>
            <person name="Zhou Q."/>
            <person name="Hu M."/>
            <person name="Wang Y."/>
            <person name="Chen M."/>
            <person name="Xu Y."/>
            <person name="Jin H."/>
            <person name="Xiao X."/>
            <person name="Hu G."/>
            <person name="Bao F."/>
            <person name="Hu Y."/>
            <person name="Wan P."/>
            <person name="Li L."/>
            <person name="Deng X."/>
            <person name="Kuang T."/>
            <person name="Xiang C."/>
            <person name="Zhu J.K."/>
            <person name="Oliver M.J."/>
            <person name="He Y."/>
        </authorList>
    </citation>
    <scope>NUCLEOTIDE SEQUENCE [LARGE SCALE GENOMIC DNA]</scope>
    <source>
        <strain evidence="3">cv. XS01</strain>
    </source>
</reference>
<protein>
    <submittedName>
        <fullName evidence="2">Uncharacterized protein</fullName>
    </submittedName>
</protein>
<evidence type="ECO:0000313" key="2">
    <source>
        <dbReference type="EMBL" id="KZV25074.1"/>
    </source>
</evidence>
<dbReference type="Proteomes" id="UP000250235">
    <property type="component" value="Unassembled WGS sequence"/>
</dbReference>